<comment type="caution">
    <text evidence="11">The sequence shown here is derived from an EMBL/GenBank/DDBJ whole genome shotgun (WGS) entry which is preliminary data.</text>
</comment>
<dbReference type="SUPFAM" id="SSF90123">
    <property type="entry name" value="ABC transporter transmembrane region"/>
    <property type="match status" value="1"/>
</dbReference>
<dbReference type="Gene3D" id="3.40.50.300">
    <property type="entry name" value="P-loop containing nucleotide triphosphate hydrolases"/>
    <property type="match status" value="1"/>
</dbReference>
<keyword evidence="5 8" id="KW-1133">Transmembrane helix</keyword>
<dbReference type="InterPro" id="IPR011527">
    <property type="entry name" value="ABC1_TM_dom"/>
</dbReference>
<dbReference type="InterPro" id="IPR003593">
    <property type="entry name" value="AAA+_ATPase"/>
</dbReference>
<feature type="domain" description="ABC transporter" evidence="9">
    <location>
        <begin position="344"/>
        <end position="600"/>
    </location>
</feature>
<sequence>MKPFDPRLAQGAAARAYLVLTVGLGALSAGLVVAQALLVARLLTPVVSGSASVADGGVTAPDQVWPFAALVAVVGLRGAVAWAQDRYALRAAARTVAELRSAVVAAWAARPPRSDVSREADVATLATRGLDALEPYLVRYLPQLVLTALLTPALVVVVWTLDWVSVLVVIVTLPLVPLFMVLVGRLTAGTSERRLATVQRLGAQVLDLVAGLPTLRAFGRAIGPGARVRELGDASRRATMGTLRVAFLSSMVLELLTTLSVAIVAVGVGLRLVEGAMPLEPAIAVLMLAPEVYLPLRRVGAEFHASTDGLAAADRAFAVLEDAEREDRADATRRPAPPLAGATLVLDDVTVRAGDRAVYAPAGLSARIPLGAGTPGSGRVVALRGPSGGGKSTAVLALLGLLRPDAGRVLVEPAAGGGDGAAGPVDLTDVDLESWWARLTWVPQRPSLPPGTVHDVVTATRAVGSPERDEAARRTGLDAVVRDLPRGWDTVVGLGGVGLSVGQRQRVALTAALLDDAAARPLVVLDEPTAHLDARGEQAVLDTVRAWRDAGRTVVVVAHRASLLALADQVVDVSSAPAPAVGVAAATIHATTPAAAIPTAPDTTSAPPEARHER</sequence>
<dbReference type="SMART" id="SM00382">
    <property type="entry name" value="AAA"/>
    <property type="match status" value="1"/>
</dbReference>
<dbReference type="CDD" id="cd18584">
    <property type="entry name" value="ABC_6TM_AarD_CydD"/>
    <property type="match status" value="1"/>
</dbReference>
<proteinExistence type="predicted"/>
<feature type="compositionally biased region" description="Low complexity" evidence="7">
    <location>
        <begin position="594"/>
        <end position="608"/>
    </location>
</feature>
<dbReference type="InterPro" id="IPR014216">
    <property type="entry name" value="ABC_transptr_CydD"/>
</dbReference>
<dbReference type="InterPro" id="IPR003439">
    <property type="entry name" value="ABC_transporter-like_ATP-bd"/>
</dbReference>
<dbReference type="InterPro" id="IPR027417">
    <property type="entry name" value="P-loop_NTPase"/>
</dbReference>
<evidence type="ECO:0000259" key="9">
    <source>
        <dbReference type="PROSITE" id="PS50893"/>
    </source>
</evidence>
<evidence type="ECO:0000259" key="10">
    <source>
        <dbReference type="PROSITE" id="PS50929"/>
    </source>
</evidence>
<dbReference type="Gene3D" id="1.20.1560.10">
    <property type="entry name" value="ABC transporter type 1, transmembrane domain"/>
    <property type="match status" value="1"/>
</dbReference>
<dbReference type="NCBIfam" id="TIGR02857">
    <property type="entry name" value="CydD"/>
    <property type="match status" value="1"/>
</dbReference>
<gene>
    <name evidence="11" type="primary">cydD</name>
    <name evidence="11" type="ORF">L1785_11725</name>
</gene>
<feature type="transmembrane region" description="Helical" evidence="8">
    <location>
        <begin position="137"/>
        <end position="157"/>
    </location>
</feature>
<evidence type="ECO:0000256" key="8">
    <source>
        <dbReference type="SAM" id="Phobius"/>
    </source>
</evidence>
<dbReference type="PROSITE" id="PS50929">
    <property type="entry name" value="ABC_TM1F"/>
    <property type="match status" value="1"/>
</dbReference>
<evidence type="ECO:0000256" key="4">
    <source>
        <dbReference type="ARBA" id="ARBA00022840"/>
    </source>
</evidence>
<keyword evidence="3" id="KW-0547">Nucleotide-binding</keyword>
<evidence type="ECO:0000256" key="1">
    <source>
        <dbReference type="ARBA" id="ARBA00004651"/>
    </source>
</evidence>
<evidence type="ECO:0000313" key="11">
    <source>
        <dbReference type="EMBL" id="MCF4121651.1"/>
    </source>
</evidence>
<dbReference type="AlphaFoldDB" id="A0AA41U7J6"/>
<feature type="region of interest" description="Disordered" evidence="7">
    <location>
        <begin position="594"/>
        <end position="614"/>
    </location>
</feature>
<evidence type="ECO:0000256" key="5">
    <source>
        <dbReference type="ARBA" id="ARBA00022989"/>
    </source>
</evidence>
<dbReference type="Pfam" id="PF00664">
    <property type="entry name" value="ABC_membrane"/>
    <property type="match status" value="1"/>
</dbReference>
<feature type="transmembrane region" description="Helical" evidence="8">
    <location>
        <begin position="16"/>
        <end position="44"/>
    </location>
</feature>
<dbReference type="GO" id="GO:0005524">
    <property type="term" value="F:ATP binding"/>
    <property type="evidence" value="ECO:0007669"/>
    <property type="project" value="UniProtKB-KW"/>
</dbReference>
<dbReference type="PROSITE" id="PS50893">
    <property type="entry name" value="ABC_TRANSPORTER_2"/>
    <property type="match status" value="1"/>
</dbReference>
<protein>
    <submittedName>
        <fullName evidence="11">Thiol reductant ABC exporter subunit CydD</fullName>
    </submittedName>
</protein>
<feature type="transmembrane region" description="Helical" evidence="8">
    <location>
        <begin position="163"/>
        <end position="184"/>
    </location>
</feature>
<keyword evidence="12" id="KW-1185">Reference proteome</keyword>
<accession>A0AA41U7J6</accession>
<evidence type="ECO:0000313" key="12">
    <source>
        <dbReference type="Proteomes" id="UP001165405"/>
    </source>
</evidence>
<name>A0AA41U7J6_9MICO</name>
<dbReference type="GO" id="GO:0042883">
    <property type="term" value="P:cysteine transport"/>
    <property type="evidence" value="ECO:0007669"/>
    <property type="project" value="InterPro"/>
</dbReference>
<dbReference type="SUPFAM" id="SSF52540">
    <property type="entry name" value="P-loop containing nucleoside triphosphate hydrolases"/>
    <property type="match status" value="1"/>
</dbReference>
<dbReference type="Proteomes" id="UP001165405">
    <property type="component" value="Unassembled WGS sequence"/>
</dbReference>
<dbReference type="PANTHER" id="PTHR24221:SF590">
    <property type="entry name" value="COMPONENT LINKED WITH THE ASSEMBLY OF CYTOCHROME' TRANSPORT TRANSMEMBRANE ATP-BINDING PROTEIN ABC TRANSPORTER CYDD-RELATED"/>
    <property type="match status" value="1"/>
</dbReference>
<reference evidence="11" key="1">
    <citation type="submission" date="2022-01" db="EMBL/GenBank/DDBJ databases">
        <title>Antribacter sp. nov., isolated from Guizhou of China.</title>
        <authorList>
            <person name="Chengliang C."/>
            <person name="Ya Z."/>
        </authorList>
    </citation>
    <scope>NUCLEOTIDE SEQUENCE</scope>
    <source>
        <strain evidence="11">KLBMP 9083</strain>
    </source>
</reference>
<feature type="transmembrane region" description="Helical" evidence="8">
    <location>
        <begin position="245"/>
        <end position="270"/>
    </location>
</feature>
<keyword evidence="4" id="KW-0067">ATP-binding</keyword>
<dbReference type="Pfam" id="PF00005">
    <property type="entry name" value="ABC_tran"/>
    <property type="match status" value="1"/>
</dbReference>
<dbReference type="PANTHER" id="PTHR24221">
    <property type="entry name" value="ATP-BINDING CASSETTE SUB-FAMILY B"/>
    <property type="match status" value="1"/>
</dbReference>
<keyword evidence="6 8" id="KW-0472">Membrane</keyword>
<comment type="subcellular location">
    <subcellularLocation>
        <location evidence="1">Cell membrane</location>
        <topology evidence="1">Multi-pass membrane protein</topology>
    </subcellularLocation>
</comment>
<dbReference type="GO" id="GO:0140359">
    <property type="term" value="F:ABC-type transporter activity"/>
    <property type="evidence" value="ECO:0007669"/>
    <property type="project" value="InterPro"/>
</dbReference>
<dbReference type="InterPro" id="IPR036640">
    <property type="entry name" value="ABC1_TM_sf"/>
</dbReference>
<feature type="domain" description="ABC transmembrane type-1" evidence="10">
    <location>
        <begin position="19"/>
        <end position="308"/>
    </location>
</feature>
<keyword evidence="2 8" id="KW-0812">Transmembrane</keyword>
<dbReference type="EMBL" id="JAKGSG010000034">
    <property type="protein sequence ID" value="MCF4121651.1"/>
    <property type="molecule type" value="Genomic_DNA"/>
</dbReference>
<dbReference type="RefSeq" id="WP_236089451.1">
    <property type="nucleotide sequence ID" value="NZ_JAKGSG010000034.1"/>
</dbReference>
<organism evidence="11 12">
    <name type="scientific">Antribacter soli</name>
    <dbReference type="NCBI Taxonomy" id="2910976"/>
    <lineage>
        <taxon>Bacteria</taxon>
        <taxon>Bacillati</taxon>
        <taxon>Actinomycetota</taxon>
        <taxon>Actinomycetes</taxon>
        <taxon>Micrococcales</taxon>
        <taxon>Promicromonosporaceae</taxon>
        <taxon>Antribacter</taxon>
    </lineage>
</organism>
<dbReference type="GO" id="GO:0005886">
    <property type="term" value="C:plasma membrane"/>
    <property type="evidence" value="ECO:0007669"/>
    <property type="project" value="UniProtKB-SubCell"/>
</dbReference>
<evidence type="ECO:0000256" key="3">
    <source>
        <dbReference type="ARBA" id="ARBA00022741"/>
    </source>
</evidence>
<evidence type="ECO:0000256" key="2">
    <source>
        <dbReference type="ARBA" id="ARBA00022692"/>
    </source>
</evidence>
<dbReference type="InterPro" id="IPR039421">
    <property type="entry name" value="Type_1_exporter"/>
</dbReference>
<dbReference type="GO" id="GO:0016887">
    <property type="term" value="F:ATP hydrolysis activity"/>
    <property type="evidence" value="ECO:0007669"/>
    <property type="project" value="InterPro"/>
</dbReference>
<feature type="transmembrane region" description="Helical" evidence="8">
    <location>
        <begin position="64"/>
        <end position="83"/>
    </location>
</feature>
<evidence type="ECO:0000256" key="6">
    <source>
        <dbReference type="ARBA" id="ARBA00023136"/>
    </source>
</evidence>
<evidence type="ECO:0000256" key="7">
    <source>
        <dbReference type="SAM" id="MobiDB-lite"/>
    </source>
</evidence>